<dbReference type="GO" id="GO:0032154">
    <property type="term" value="C:cleavage furrow"/>
    <property type="evidence" value="ECO:0007669"/>
    <property type="project" value="TreeGrafter"/>
</dbReference>
<evidence type="ECO:0000256" key="2">
    <source>
        <dbReference type="SAM" id="MobiDB-lite"/>
    </source>
</evidence>
<feature type="region of interest" description="Disordered" evidence="2">
    <location>
        <begin position="828"/>
        <end position="903"/>
    </location>
</feature>
<dbReference type="GO" id="GO:0007266">
    <property type="term" value="P:Rho protein signal transduction"/>
    <property type="evidence" value="ECO:0007669"/>
    <property type="project" value="TreeGrafter"/>
</dbReference>
<protein>
    <submittedName>
        <fullName evidence="6">Rho-GAP domain-containing protein</fullName>
    </submittedName>
</protein>
<dbReference type="InterPro" id="IPR000198">
    <property type="entry name" value="RhoGAP_dom"/>
</dbReference>
<feature type="domain" description="Rho-GAP" evidence="4">
    <location>
        <begin position="485"/>
        <end position="678"/>
    </location>
</feature>
<dbReference type="InterPro" id="IPR008936">
    <property type="entry name" value="Rho_GTPase_activation_prot"/>
</dbReference>
<keyword evidence="3" id="KW-0812">Transmembrane</keyword>
<keyword evidence="5" id="KW-1185">Reference proteome</keyword>
<feature type="compositionally biased region" description="Low complexity" evidence="2">
    <location>
        <begin position="760"/>
        <end position="772"/>
    </location>
</feature>
<keyword evidence="3" id="KW-0472">Membrane</keyword>
<dbReference type="GO" id="GO:0030496">
    <property type="term" value="C:midbody"/>
    <property type="evidence" value="ECO:0007669"/>
    <property type="project" value="TreeGrafter"/>
</dbReference>
<dbReference type="WBParaSite" id="maker-uti_cns_0013961-snap-gene-0.2-mRNA-1">
    <property type="protein sequence ID" value="maker-uti_cns_0013961-snap-gene-0.2-mRNA-1"/>
    <property type="gene ID" value="maker-uti_cns_0013961-snap-gene-0.2"/>
</dbReference>
<dbReference type="GO" id="GO:0051233">
    <property type="term" value="C:spindle midzone"/>
    <property type="evidence" value="ECO:0007669"/>
    <property type="project" value="TreeGrafter"/>
</dbReference>
<proteinExistence type="predicted"/>
<evidence type="ECO:0000313" key="6">
    <source>
        <dbReference type="WBParaSite" id="maker-uti_cns_0013961-snap-gene-0.2-mRNA-1"/>
    </source>
</evidence>
<feature type="compositionally biased region" description="Gly residues" evidence="2">
    <location>
        <begin position="692"/>
        <end position="704"/>
    </location>
</feature>
<feature type="coiled-coil region" evidence="1">
    <location>
        <begin position="320"/>
        <end position="382"/>
    </location>
</feature>
<feature type="compositionally biased region" description="Low complexity" evidence="2">
    <location>
        <begin position="476"/>
        <end position="495"/>
    </location>
</feature>
<accession>A0A1I8ILZ4</accession>
<dbReference type="PANTHER" id="PTHR46199">
    <property type="entry name" value="RAC GTPASE-ACTIVATING PROTEIN 1"/>
    <property type="match status" value="1"/>
</dbReference>
<evidence type="ECO:0000313" key="5">
    <source>
        <dbReference type="Proteomes" id="UP000095280"/>
    </source>
</evidence>
<reference evidence="6" key="1">
    <citation type="submission" date="2016-11" db="UniProtKB">
        <authorList>
            <consortium name="WormBaseParasite"/>
        </authorList>
    </citation>
    <scope>IDENTIFICATION</scope>
</reference>
<feature type="compositionally biased region" description="Pro residues" evidence="2">
    <location>
        <begin position="840"/>
        <end position="850"/>
    </location>
</feature>
<evidence type="ECO:0000259" key="4">
    <source>
        <dbReference type="PROSITE" id="PS50238"/>
    </source>
</evidence>
<evidence type="ECO:0000256" key="3">
    <source>
        <dbReference type="SAM" id="Phobius"/>
    </source>
</evidence>
<dbReference type="GO" id="GO:0097149">
    <property type="term" value="C:centralspindlin complex"/>
    <property type="evidence" value="ECO:0007669"/>
    <property type="project" value="TreeGrafter"/>
</dbReference>
<feature type="region of interest" description="Disordered" evidence="2">
    <location>
        <begin position="781"/>
        <end position="807"/>
    </location>
</feature>
<dbReference type="SUPFAM" id="SSF48350">
    <property type="entry name" value="GTPase activation domain, GAP"/>
    <property type="match status" value="1"/>
</dbReference>
<dbReference type="GO" id="GO:0005096">
    <property type="term" value="F:GTPase activator activity"/>
    <property type="evidence" value="ECO:0007669"/>
    <property type="project" value="TreeGrafter"/>
</dbReference>
<dbReference type="GO" id="GO:0005634">
    <property type="term" value="C:nucleus"/>
    <property type="evidence" value="ECO:0007669"/>
    <property type="project" value="TreeGrafter"/>
</dbReference>
<feature type="compositionally biased region" description="Low complexity" evidence="2">
    <location>
        <begin position="862"/>
        <end position="880"/>
    </location>
</feature>
<sequence>MDAGLQAQLYTELVNYYLYFVLQSAVRAPQAMPRLRDCWPSWSSELGWPMPESSAPHSVTIETVAHELNVSLYRFDSQGVLLPLMRLSKNEENWTYRVAAGRAWIRSSRWWRQPPVRNGMAGLPSTMRYFQHLRALFNESWVVMVENESTDLTRSFLYHMTLTDSNMWLLGCGWINSPLPCRTNYRHSTGCEHWPGPYHYRSFAEEFVWLTKRLYRILADERVADELAADETTVNRSNTWRKQTFLIGFILVQMMKTGCRERATRRGAGASNGGVNSGAGSGATRLTKAALLLHFDDLVRSASVLRNNSASAERALARVAAEARESARLAEERAESLRRELEEARMEQRRSQAQLMQARADLEEEQQRRRRCEAGARELQARLRGLCTDASQLGVAASGVLDAAYIDDIVGFGGNRGVGGGRNVVGANGGIGEEHSSGDLLDPDDFDYDNTDEEAAAAANVAPSYSHRRGSPPAPVSSAAAFTATPTTSTAAPSRWSPPPPTVPQLVVDCVREIERRGLREVGLYRVSGSQKQVRQLWDAYSQSQQRKVPDLSGVEDVHVLCGLLKMYLSSLPEPLLTYRMWPDFARAAETANNELASATLLSLPPANRDTLVYLLAHLLRVADSPAVQMTESNLSRTLAPSLVGNSCHDPEPMMTINETAVQQSILRQLLCLPSNYYADLLASASSGDGSLLGGGGQPDGGGQQQSSYIASKTPLLRPRFKAAPVGDLRDPNFKEKVNLMRETYRATRKLFFPHPNGISQPSARSRSSSYGSWPVSFAKQAADDQDADEVQPPDQATACGTASSTRRHHLTVPLAHAHRRRCASLSHRAPACDTRWPPLSLPTLPPSRSRPPAGRRRLAEQQRLAASATGAAGTRGAADGSRRSAARHPILGTPDTRNTLTPQPALTQHLQEDPHESHRAGPTAGQHEGRVRHRFWFDVLLIFLLLLLMLLCRFVSQQRLILGQDSPLWPLPSSCRCLAASQPPQPPLPGHPRQPSCYRPLIPAVLDVVSELSEDRPHRQLESCLGRQVGFGQFAATQQQLRARRGVPGQQLELTEDLLHRCMPAAVR</sequence>
<keyword evidence="3" id="KW-1133">Transmembrane helix</keyword>
<feature type="region of interest" description="Disordered" evidence="2">
    <location>
        <begin position="692"/>
        <end position="714"/>
    </location>
</feature>
<dbReference type="Proteomes" id="UP000095280">
    <property type="component" value="Unplaced"/>
</dbReference>
<dbReference type="PROSITE" id="PS50238">
    <property type="entry name" value="RHOGAP"/>
    <property type="match status" value="1"/>
</dbReference>
<evidence type="ECO:0000256" key="1">
    <source>
        <dbReference type="SAM" id="Coils"/>
    </source>
</evidence>
<feature type="compositionally biased region" description="Acidic residues" evidence="2">
    <location>
        <begin position="441"/>
        <end position="455"/>
    </location>
</feature>
<dbReference type="Pfam" id="PF00620">
    <property type="entry name" value="RhoGAP"/>
    <property type="match status" value="1"/>
</dbReference>
<keyword evidence="1" id="KW-0175">Coiled coil</keyword>
<dbReference type="AlphaFoldDB" id="A0A1I8ILZ4"/>
<dbReference type="PANTHER" id="PTHR46199:SF3">
    <property type="entry name" value="RAC GTPASE-ACTIVATING PROTEIN 1"/>
    <property type="match status" value="1"/>
</dbReference>
<name>A0A1I8ILZ4_9PLAT</name>
<dbReference type="GO" id="GO:0000281">
    <property type="term" value="P:mitotic cytokinesis"/>
    <property type="evidence" value="ECO:0007669"/>
    <property type="project" value="TreeGrafter"/>
</dbReference>
<feature type="region of interest" description="Disordered" evidence="2">
    <location>
        <begin position="429"/>
        <end position="500"/>
    </location>
</feature>
<feature type="transmembrane region" description="Helical" evidence="3">
    <location>
        <begin position="936"/>
        <end position="956"/>
    </location>
</feature>
<dbReference type="GO" id="GO:0051256">
    <property type="term" value="P:mitotic spindle midzone assembly"/>
    <property type="evidence" value="ECO:0007669"/>
    <property type="project" value="TreeGrafter"/>
</dbReference>
<dbReference type="SMART" id="SM00324">
    <property type="entry name" value="RhoGAP"/>
    <property type="match status" value="1"/>
</dbReference>
<feature type="region of interest" description="Disordered" evidence="2">
    <location>
        <begin position="753"/>
        <end position="772"/>
    </location>
</feature>
<dbReference type="Gene3D" id="1.10.555.10">
    <property type="entry name" value="Rho GTPase activation protein"/>
    <property type="match status" value="1"/>
</dbReference>
<organism evidence="5 6">
    <name type="scientific">Macrostomum lignano</name>
    <dbReference type="NCBI Taxonomy" id="282301"/>
    <lineage>
        <taxon>Eukaryota</taxon>
        <taxon>Metazoa</taxon>
        <taxon>Spiralia</taxon>
        <taxon>Lophotrochozoa</taxon>
        <taxon>Platyhelminthes</taxon>
        <taxon>Rhabditophora</taxon>
        <taxon>Macrostomorpha</taxon>
        <taxon>Macrostomida</taxon>
        <taxon>Macrostomidae</taxon>
        <taxon>Macrostomum</taxon>
    </lineage>
</organism>